<dbReference type="PIRSF" id="PIRSF037984">
    <property type="entry name" value="Met_synth_TM0269_prd"/>
    <property type="match status" value="1"/>
</dbReference>
<dbReference type="EMBL" id="CP048838">
    <property type="protein sequence ID" value="QJA04147.1"/>
    <property type="molecule type" value="Genomic_DNA"/>
</dbReference>
<evidence type="ECO:0000313" key="2">
    <source>
        <dbReference type="Proteomes" id="UP000503330"/>
    </source>
</evidence>
<name>A0AAP9SFN0_CLOIN</name>
<proteinExistence type="predicted"/>
<dbReference type="GO" id="GO:0032259">
    <property type="term" value="P:methylation"/>
    <property type="evidence" value="ECO:0007669"/>
    <property type="project" value="UniProtKB-KW"/>
</dbReference>
<protein>
    <submittedName>
        <fullName evidence="1">5-methyltetrahydrofolate--homocysteine methyltransferase</fullName>
    </submittedName>
</protein>
<organism evidence="1 2">
    <name type="scientific">Clostridium innocuum</name>
    <dbReference type="NCBI Taxonomy" id="1522"/>
    <lineage>
        <taxon>Bacteria</taxon>
        <taxon>Bacillati</taxon>
        <taxon>Bacillota</taxon>
        <taxon>Clostridia</taxon>
        <taxon>Eubacteriales</taxon>
        <taxon>Clostridiaceae</taxon>
        <taxon>Clostridium</taxon>
    </lineage>
</organism>
<dbReference type="InterPro" id="IPR017342">
    <property type="entry name" value="S-AdoMet-dep_Met_synth_prd"/>
</dbReference>
<dbReference type="GO" id="GO:0008705">
    <property type="term" value="F:methionine synthase activity"/>
    <property type="evidence" value="ECO:0007669"/>
    <property type="project" value="InterPro"/>
</dbReference>
<sequence>MRRELKDISEEEILHFLGYGDAVPDEQTLHALREMKTLVMQSSEPRVVYRVFELHDNQPLDCDVQLAGKDIKRLLQESHACIFMAATLGTRIDKEMKKLQLQDMMKAVLFDSCASAAIEAVCDQVQEELREHYPYLTDRYSCGYGDLPITLQAGFIQALDAQKRIGLHVNESSLLVPMKSVTAIIGIADRIQPAVLRGCGHCLLAKQCEFRKRGNFCGN</sequence>
<dbReference type="InterPro" id="IPR037010">
    <property type="entry name" value="VitB12-dep_Met_synth_activ_sf"/>
</dbReference>
<dbReference type="GeneID" id="61927412"/>
<dbReference type="Gene3D" id="3.40.109.40">
    <property type="match status" value="1"/>
</dbReference>
<dbReference type="Proteomes" id="UP000503330">
    <property type="component" value="Chromosome"/>
</dbReference>
<keyword evidence="1" id="KW-0808">Transferase</keyword>
<dbReference type="SUPFAM" id="SSF56507">
    <property type="entry name" value="Methionine synthase activation domain-like"/>
    <property type="match status" value="1"/>
</dbReference>
<evidence type="ECO:0000313" key="1">
    <source>
        <dbReference type="EMBL" id="QJA04147.1"/>
    </source>
</evidence>
<accession>A0AAP9SFN0</accession>
<dbReference type="AlphaFoldDB" id="A0AAP9SFN0"/>
<reference evidence="1 2" key="1">
    <citation type="submission" date="2020-02" db="EMBL/GenBank/DDBJ databases">
        <authorList>
            <person name="Kociolek L.K."/>
            <person name="Ozer E.A."/>
        </authorList>
    </citation>
    <scope>NUCLEOTIDE SEQUENCE [LARGE SCALE GENOMIC DNA]</scope>
    <source>
        <strain evidence="1 2">ATCC 14501</strain>
    </source>
</reference>
<keyword evidence="1" id="KW-0489">Methyltransferase</keyword>
<dbReference type="RefSeq" id="WP_002607616.1">
    <property type="nucleotide sequence ID" value="NZ_BAAACC010000015.1"/>
</dbReference>
<gene>
    <name evidence="1" type="ORF">G4D54_17705</name>
</gene>